<dbReference type="SUPFAM" id="SSF53271">
    <property type="entry name" value="PRTase-like"/>
    <property type="match status" value="1"/>
</dbReference>
<dbReference type="InterPro" id="IPR000836">
    <property type="entry name" value="PRTase_dom"/>
</dbReference>
<dbReference type="STRING" id="112901.SAMN04488500_113103"/>
<evidence type="ECO:0000259" key="1">
    <source>
        <dbReference type="Pfam" id="PF00156"/>
    </source>
</evidence>
<dbReference type="Gene3D" id="3.30.1310.20">
    <property type="entry name" value="PRTase-like"/>
    <property type="match status" value="1"/>
</dbReference>
<dbReference type="Pfam" id="PF00156">
    <property type="entry name" value="Pribosyltran"/>
    <property type="match status" value="1"/>
</dbReference>
<protein>
    <submittedName>
        <fullName evidence="2">Predicted phosphoribosyltransferase</fullName>
    </submittedName>
</protein>
<name>A0A1W2D452_9FIRM</name>
<dbReference type="AlphaFoldDB" id="A0A1W2D452"/>
<evidence type="ECO:0000313" key="3">
    <source>
        <dbReference type="Proteomes" id="UP000192738"/>
    </source>
</evidence>
<organism evidence="2 3">
    <name type="scientific">Sporomusa malonica</name>
    <dbReference type="NCBI Taxonomy" id="112901"/>
    <lineage>
        <taxon>Bacteria</taxon>
        <taxon>Bacillati</taxon>
        <taxon>Bacillota</taxon>
        <taxon>Negativicutes</taxon>
        <taxon>Selenomonadales</taxon>
        <taxon>Sporomusaceae</taxon>
        <taxon>Sporomusa</taxon>
    </lineage>
</organism>
<evidence type="ECO:0000313" key="2">
    <source>
        <dbReference type="EMBL" id="SMC92270.1"/>
    </source>
</evidence>
<keyword evidence="3" id="KW-1185">Reference proteome</keyword>
<dbReference type="Gene3D" id="3.40.50.2020">
    <property type="match status" value="1"/>
</dbReference>
<feature type="domain" description="Phosphoribosyltransferase" evidence="1">
    <location>
        <begin position="10"/>
        <end position="189"/>
    </location>
</feature>
<accession>A0A1W2D452</accession>
<keyword evidence="2" id="KW-0808">Transferase</keyword>
<dbReference type="InterPro" id="IPR029057">
    <property type="entry name" value="PRTase-like"/>
</dbReference>
<dbReference type="EMBL" id="FWXI01000013">
    <property type="protein sequence ID" value="SMC92270.1"/>
    <property type="molecule type" value="Genomic_DNA"/>
</dbReference>
<dbReference type="OrthoDB" id="9810066at2"/>
<reference evidence="2 3" key="1">
    <citation type="submission" date="2017-04" db="EMBL/GenBank/DDBJ databases">
        <authorList>
            <person name="Afonso C.L."/>
            <person name="Miller P.J."/>
            <person name="Scott M.A."/>
            <person name="Spackman E."/>
            <person name="Goraichik I."/>
            <person name="Dimitrov K.M."/>
            <person name="Suarez D.L."/>
            <person name="Swayne D.E."/>
        </authorList>
    </citation>
    <scope>NUCLEOTIDE SEQUENCE [LARGE SCALE GENOMIC DNA]</scope>
    <source>
        <strain evidence="2 3">DSM 5090</strain>
    </source>
</reference>
<proteinExistence type="predicted"/>
<gene>
    <name evidence="2" type="ORF">SAMN04488500_113103</name>
</gene>
<keyword evidence="2" id="KW-0328">Glycosyltransferase</keyword>
<dbReference type="Proteomes" id="UP000192738">
    <property type="component" value="Unassembled WGS sequence"/>
</dbReference>
<sequence>MFNDRTHAGQLLAEKLAARNLKNPYILAVPRGGVAVASPIAAKLQAKIGVLIAKKIGHPLNPEVAIGAIMPDGSLVHDNQYISGIGVKQENFDQLAAEARKALDERSKVYEAMIVKNHEVKGRDIIIVDDGIATGYTMHAAVKWLQKWNPASITVAVPVAPNDVTGKLRQAQVEVVCIDERDVFTAVGSYYKDFSEMTDQEALEYHRFAPNGIIRL</sequence>
<dbReference type="CDD" id="cd06223">
    <property type="entry name" value="PRTases_typeI"/>
    <property type="match status" value="1"/>
</dbReference>
<dbReference type="RefSeq" id="WP_084576782.1">
    <property type="nucleotide sequence ID" value="NZ_CP155572.1"/>
</dbReference>
<dbReference type="GO" id="GO:0016757">
    <property type="term" value="F:glycosyltransferase activity"/>
    <property type="evidence" value="ECO:0007669"/>
    <property type="project" value="UniProtKB-KW"/>
</dbReference>